<gene>
    <name evidence="3" type="ORF">E4K64_39310</name>
    <name evidence="2" type="ORF">E4K66_39785</name>
</gene>
<keyword evidence="1" id="KW-0472">Membrane</keyword>
<dbReference type="AlphaFoldDB" id="A0A4Y9KQK7"/>
<sequence length="60" mass="6591">MLSEIAKNTGLSEGSTMMSLSPRSRALHADWFDWCSSATRDFVVLFGGVVLASILVHVYE</sequence>
<organism evidence="2 5">
    <name type="scientific">Bradyrhizobium frederickii</name>
    <dbReference type="NCBI Taxonomy" id="2560054"/>
    <lineage>
        <taxon>Bacteria</taxon>
        <taxon>Pseudomonadati</taxon>
        <taxon>Pseudomonadota</taxon>
        <taxon>Alphaproteobacteria</taxon>
        <taxon>Hyphomicrobiales</taxon>
        <taxon>Nitrobacteraceae</taxon>
        <taxon>Bradyrhizobium</taxon>
    </lineage>
</organism>
<evidence type="ECO:0000313" key="4">
    <source>
        <dbReference type="Proteomes" id="UP000297700"/>
    </source>
</evidence>
<dbReference type="EMBL" id="SPQU01000093">
    <property type="protein sequence ID" value="TFV27462.1"/>
    <property type="molecule type" value="Genomic_DNA"/>
</dbReference>
<reference evidence="2 5" key="1">
    <citation type="submission" date="2019-03" db="EMBL/GenBank/DDBJ databases">
        <title>Bradyrhizobium strains diversity isolated from Chamaecrista fasciculata.</title>
        <authorList>
            <person name="Urquiaga M.C.O."/>
            <person name="Hungria M."/>
            <person name="Delamuta J.R.M."/>
        </authorList>
    </citation>
    <scope>NUCLEOTIDE SEQUENCE [LARGE SCALE GENOMIC DNA]</scope>
    <source>
        <strain evidence="2 5">CNPSo 3424</strain>
    </source>
</reference>
<keyword evidence="1" id="KW-0812">Transmembrane</keyword>
<dbReference type="Proteomes" id="UP000298225">
    <property type="component" value="Unassembled WGS sequence"/>
</dbReference>
<evidence type="ECO:0000256" key="1">
    <source>
        <dbReference type="SAM" id="Phobius"/>
    </source>
</evidence>
<reference evidence="3 4" key="2">
    <citation type="submission" date="2019-03" db="EMBL/GenBank/DDBJ databases">
        <title>Bradyrhizobium strains diversity.</title>
        <authorList>
            <person name="Urquiaga M.C.O."/>
            <person name="Hungria M."/>
            <person name="Delamuta J.R.M."/>
            <person name="Klepa M.S."/>
        </authorList>
    </citation>
    <scope>NUCLEOTIDE SEQUENCE [LARGE SCALE GENOMIC DNA]</scope>
    <source>
        <strain evidence="3 4">CNPSo 3426</strain>
    </source>
</reference>
<protein>
    <submittedName>
        <fullName evidence="2">Uncharacterized protein</fullName>
    </submittedName>
</protein>
<dbReference type="Proteomes" id="UP000297700">
    <property type="component" value="Unassembled WGS sequence"/>
</dbReference>
<name>A0A4Y9KQK7_9BRAD</name>
<accession>A0A4Y9KQK7</accession>
<feature type="transmembrane region" description="Helical" evidence="1">
    <location>
        <begin position="42"/>
        <end position="59"/>
    </location>
</feature>
<keyword evidence="5" id="KW-1185">Reference proteome</keyword>
<evidence type="ECO:0000313" key="5">
    <source>
        <dbReference type="Proteomes" id="UP000298225"/>
    </source>
</evidence>
<accession>A0A4Y9NFS0</accession>
<dbReference type="EMBL" id="SPQS01000084">
    <property type="protein sequence ID" value="TFV66649.1"/>
    <property type="molecule type" value="Genomic_DNA"/>
</dbReference>
<evidence type="ECO:0000313" key="2">
    <source>
        <dbReference type="EMBL" id="TFV27462.1"/>
    </source>
</evidence>
<comment type="caution">
    <text evidence="2">The sequence shown here is derived from an EMBL/GenBank/DDBJ whole genome shotgun (WGS) entry which is preliminary data.</text>
</comment>
<evidence type="ECO:0000313" key="3">
    <source>
        <dbReference type="EMBL" id="TFV66649.1"/>
    </source>
</evidence>
<keyword evidence="1" id="KW-1133">Transmembrane helix</keyword>
<proteinExistence type="predicted"/>